<dbReference type="Pfam" id="PF17898">
    <property type="entry name" value="GerD"/>
    <property type="match status" value="1"/>
</dbReference>
<proteinExistence type="predicted"/>
<gene>
    <name evidence="3" type="ordered locus">GWCH70_0149</name>
</gene>
<sequence>MHIFLTEIHIKGKGFLQKGAYLHMKKSALLLLFSYFLILSSCAPQEISPPPPDYDQTKKMVVDILKTDEGKKAIQEIMTDEKVKQQLVMEQTVVKETLEQVLTSEKGIKFWEKALQDPKFAESFAKSLKTGQEKTIKALMKDPEYQGMMIDILKNPEMEKAMMDVLKSKEFRKHLQQVITETLNSPLFQAKIQDILIKSAENIQQETKKQNENQEGGEGEESGGDQQEQGGS</sequence>
<evidence type="ECO:0000313" key="3">
    <source>
        <dbReference type="EMBL" id="ACS23089.1"/>
    </source>
</evidence>
<organism evidence="3">
    <name type="scientific">Geobacillus sp. (strain WCH70)</name>
    <dbReference type="NCBI Taxonomy" id="471223"/>
    <lineage>
        <taxon>Bacteria</taxon>
        <taxon>Bacillati</taxon>
        <taxon>Bacillota</taxon>
        <taxon>Bacilli</taxon>
        <taxon>Bacillales</taxon>
        <taxon>Anoxybacillaceae</taxon>
        <taxon>Geobacillus</taxon>
    </lineage>
</organism>
<dbReference type="KEGG" id="gwc:GWCH70_0149"/>
<dbReference type="InterPro" id="IPR041262">
    <property type="entry name" value="GerD_central"/>
</dbReference>
<dbReference type="HOGENOM" id="CLU_092044_1_0_9"/>
<dbReference type="EMBL" id="CP001638">
    <property type="protein sequence ID" value="ACS23089.1"/>
    <property type="molecule type" value="Genomic_DNA"/>
</dbReference>
<reference evidence="3" key="1">
    <citation type="submission" date="2009-06" db="EMBL/GenBank/DDBJ databases">
        <title>Complete sequence of chromosome of Geopacillus sp. WCH70.</title>
        <authorList>
            <consortium name="US DOE Joint Genome Institute"/>
            <person name="Lucas S."/>
            <person name="Copeland A."/>
            <person name="Lapidus A."/>
            <person name="Glavina del Rio T."/>
            <person name="Dalin E."/>
            <person name="Tice H."/>
            <person name="Bruce D."/>
            <person name="Goodwin L."/>
            <person name="Pitluck S."/>
            <person name="Chertkov O."/>
            <person name="Brettin T."/>
            <person name="Detter J.C."/>
            <person name="Han C."/>
            <person name="Larimer F."/>
            <person name="Land M."/>
            <person name="Hauser L."/>
            <person name="Kyrpides N."/>
            <person name="Mikhailova N."/>
            <person name="Brumm P."/>
            <person name="Mead D.A."/>
            <person name="Richardson P."/>
        </authorList>
    </citation>
    <scope>NUCLEOTIDE SEQUENCE [LARGE SCALE GENOMIC DNA]</scope>
    <source>
        <strain evidence="3">WCH70</strain>
    </source>
</reference>
<dbReference type="NCBIfam" id="NF040801">
    <property type="entry name" value="spore_GerD"/>
    <property type="match status" value="1"/>
</dbReference>
<dbReference type="AlphaFoldDB" id="C5D3V5"/>
<protein>
    <submittedName>
        <fullName evidence="3">Spore germination protein GerD</fullName>
    </submittedName>
</protein>
<evidence type="ECO:0000259" key="2">
    <source>
        <dbReference type="Pfam" id="PF17898"/>
    </source>
</evidence>
<name>C5D3V5_GEOSW</name>
<feature type="domain" description="Spore germination GerD central core" evidence="2">
    <location>
        <begin position="87"/>
        <end position="199"/>
    </location>
</feature>
<accession>C5D3V5</accession>
<feature type="region of interest" description="Disordered" evidence="1">
    <location>
        <begin position="203"/>
        <end position="232"/>
    </location>
</feature>
<dbReference type="eggNOG" id="ENOG50304MB">
    <property type="taxonomic scope" value="Bacteria"/>
</dbReference>
<dbReference type="STRING" id="471223.GWCH70_0149"/>
<evidence type="ECO:0000256" key="1">
    <source>
        <dbReference type="SAM" id="MobiDB-lite"/>
    </source>
</evidence>